<dbReference type="GO" id="GO:0070273">
    <property type="term" value="F:phosphatidylinositol-4-phosphate binding"/>
    <property type="evidence" value="ECO:0007669"/>
    <property type="project" value="TreeGrafter"/>
</dbReference>
<reference evidence="6" key="1">
    <citation type="thesis" date="2020" institute="ProQuest LLC" country="789 East Eisenhower Parkway, Ann Arbor, MI, USA">
        <title>Comparative Genomics and Chromosome Evolution.</title>
        <authorList>
            <person name="Mudd A.B."/>
        </authorList>
    </citation>
    <scope>NUCLEOTIDE SEQUENCE</scope>
    <source>
        <strain evidence="6">Female2</strain>
        <tissue evidence="6">Blood</tissue>
    </source>
</reference>
<dbReference type="FunFam" id="2.20.70.10:FF:000027">
    <property type="entry name" value="pleckstrin homology domain-containing family A member 5 isoform X1"/>
    <property type="match status" value="1"/>
</dbReference>
<dbReference type="PANTHER" id="PTHR12752:SF3">
    <property type="entry name" value="PLECKSTRIN HOMOLOGY DOMAIN-CONTAINING FAMILY A MEMBER 5"/>
    <property type="match status" value="1"/>
</dbReference>
<dbReference type="GO" id="GO:0032266">
    <property type="term" value="F:phosphatidylinositol-3-phosphate binding"/>
    <property type="evidence" value="ECO:0007669"/>
    <property type="project" value="TreeGrafter"/>
</dbReference>
<evidence type="ECO:0000313" key="6">
    <source>
        <dbReference type="EMBL" id="KAG8438517.1"/>
    </source>
</evidence>
<dbReference type="AlphaFoldDB" id="A0A8T2J4E3"/>
<accession>A0A8T2J4E3</accession>
<gene>
    <name evidence="6" type="ORF">GDO86_004908</name>
</gene>
<proteinExistence type="predicted"/>
<evidence type="ECO:0000256" key="2">
    <source>
        <dbReference type="ARBA" id="ARBA00022490"/>
    </source>
</evidence>
<keyword evidence="3" id="KW-0597">Phosphoprotein</keyword>
<dbReference type="InterPro" id="IPR036020">
    <property type="entry name" value="WW_dom_sf"/>
</dbReference>
<dbReference type="PANTHER" id="PTHR12752">
    <property type="entry name" value="PHOSPHOINOSITOL 3-PHOSPHATE-BINDING PROTEIN"/>
    <property type="match status" value="1"/>
</dbReference>
<evidence type="ECO:0000313" key="7">
    <source>
        <dbReference type="Proteomes" id="UP000812440"/>
    </source>
</evidence>
<dbReference type="GO" id="GO:0005829">
    <property type="term" value="C:cytosol"/>
    <property type="evidence" value="ECO:0007669"/>
    <property type="project" value="TreeGrafter"/>
</dbReference>
<dbReference type="EMBL" id="JAACNH010000006">
    <property type="protein sequence ID" value="KAG8438517.1"/>
    <property type="molecule type" value="Genomic_DNA"/>
</dbReference>
<name>A0A8T2J4E3_9PIPI</name>
<dbReference type="InterPro" id="IPR001202">
    <property type="entry name" value="WW_dom"/>
</dbReference>
<dbReference type="Proteomes" id="UP000812440">
    <property type="component" value="Chromosome 3"/>
</dbReference>
<evidence type="ECO:0000256" key="3">
    <source>
        <dbReference type="ARBA" id="ARBA00022553"/>
    </source>
</evidence>
<organism evidence="6 7">
    <name type="scientific">Hymenochirus boettgeri</name>
    <name type="common">Congo dwarf clawed frog</name>
    <dbReference type="NCBI Taxonomy" id="247094"/>
    <lineage>
        <taxon>Eukaryota</taxon>
        <taxon>Metazoa</taxon>
        <taxon>Chordata</taxon>
        <taxon>Craniata</taxon>
        <taxon>Vertebrata</taxon>
        <taxon>Euteleostomi</taxon>
        <taxon>Amphibia</taxon>
        <taxon>Batrachia</taxon>
        <taxon>Anura</taxon>
        <taxon>Pipoidea</taxon>
        <taxon>Pipidae</taxon>
        <taxon>Pipinae</taxon>
        <taxon>Hymenochirus</taxon>
    </lineage>
</organism>
<sequence>MQRALSVRVVVPAARPRLVTDMAAPDWLRSLPDSWGFGITRGGRVFFISEEANSTTWLHPVTGEAVLTGHRKSPDLPTGWEEGYTFEGARYYIK</sequence>
<dbReference type="GO" id="GO:0080025">
    <property type="term" value="F:phosphatidylinositol-3,5-bisphosphate binding"/>
    <property type="evidence" value="ECO:0007669"/>
    <property type="project" value="TreeGrafter"/>
</dbReference>
<dbReference type="GO" id="GO:0010314">
    <property type="term" value="F:phosphatidylinositol-5-phosphate binding"/>
    <property type="evidence" value="ECO:0007669"/>
    <property type="project" value="TreeGrafter"/>
</dbReference>
<evidence type="ECO:0000259" key="5">
    <source>
        <dbReference type="PROSITE" id="PS01159"/>
    </source>
</evidence>
<dbReference type="OrthoDB" id="43122at2759"/>
<comment type="caution">
    <text evidence="6">The sequence shown here is derived from an EMBL/GenBank/DDBJ whole genome shotgun (WGS) entry which is preliminary data.</text>
</comment>
<comment type="subcellular location">
    <subcellularLocation>
        <location evidence="1">Cytoplasm</location>
    </subcellularLocation>
</comment>
<evidence type="ECO:0000256" key="4">
    <source>
        <dbReference type="ARBA" id="ARBA00022737"/>
    </source>
</evidence>
<dbReference type="Gene3D" id="2.20.70.10">
    <property type="match status" value="1"/>
</dbReference>
<dbReference type="PROSITE" id="PS01159">
    <property type="entry name" value="WW_DOMAIN_1"/>
    <property type="match status" value="1"/>
</dbReference>
<feature type="domain" description="WW" evidence="5">
    <location>
        <begin position="35"/>
        <end position="60"/>
    </location>
</feature>
<keyword evidence="4" id="KW-0677">Repeat</keyword>
<protein>
    <recommendedName>
        <fullName evidence="5">WW domain-containing protein</fullName>
    </recommendedName>
</protein>
<keyword evidence="7" id="KW-1185">Reference proteome</keyword>
<keyword evidence="2" id="KW-0963">Cytoplasm</keyword>
<evidence type="ECO:0000256" key="1">
    <source>
        <dbReference type="ARBA" id="ARBA00004496"/>
    </source>
</evidence>
<dbReference type="SUPFAM" id="SSF51045">
    <property type="entry name" value="WW domain"/>
    <property type="match status" value="2"/>
</dbReference>